<evidence type="ECO:0000256" key="1">
    <source>
        <dbReference type="ARBA" id="ARBA00022801"/>
    </source>
</evidence>
<feature type="short sequence motif" description="HXTX 2" evidence="2">
    <location>
        <begin position="146"/>
        <end position="149"/>
    </location>
</feature>
<dbReference type="GO" id="GO:0004113">
    <property type="term" value="F:2',3'-cyclic-nucleotide 3'-phosphodiesterase activity"/>
    <property type="evidence" value="ECO:0007669"/>
    <property type="project" value="InterPro"/>
</dbReference>
<dbReference type="STRING" id="759851.SAMN04244570_2913"/>
<feature type="short sequence motif" description="HXTX 1" evidence="2">
    <location>
        <begin position="60"/>
        <end position="63"/>
    </location>
</feature>
<dbReference type="HOGENOM" id="CLU_081251_3_1_9"/>
<dbReference type="InterPro" id="IPR004175">
    <property type="entry name" value="RNA_CPDase"/>
</dbReference>
<comment type="catalytic activity">
    <reaction evidence="2">
        <text>a 3'-end 2',3'-cyclophospho-ribonucleotide-RNA + H2O = a 3'-end 2'-phospho-ribonucleotide-RNA + H(+)</text>
        <dbReference type="Rhea" id="RHEA:11828"/>
        <dbReference type="Rhea" id="RHEA-COMP:10464"/>
        <dbReference type="Rhea" id="RHEA-COMP:17353"/>
        <dbReference type="ChEBI" id="CHEBI:15377"/>
        <dbReference type="ChEBI" id="CHEBI:15378"/>
        <dbReference type="ChEBI" id="CHEBI:83064"/>
        <dbReference type="ChEBI" id="CHEBI:173113"/>
        <dbReference type="EC" id="3.1.4.58"/>
    </reaction>
</comment>
<dbReference type="HAMAP" id="MF_01940">
    <property type="entry name" value="RNA_CPDase"/>
    <property type="match status" value="1"/>
</dbReference>
<evidence type="ECO:0000313" key="4">
    <source>
        <dbReference type="Proteomes" id="UP000005316"/>
    </source>
</evidence>
<comment type="caution">
    <text evidence="3">The sequence shown here is derived from an EMBL/GenBank/DDBJ whole genome shotgun (WGS) entry which is preliminary data.</text>
</comment>
<dbReference type="Pfam" id="PF13563">
    <property type="entry name" value="2_5_RNA_ligase2"/>
    <property type="match status" value="1"/>
</dbReference>
<protein>
    <recommendedName>
        <fullName evidence="2">RNA 2',3'-cyclic phosphodiesterase</fullName>
        <shortName evidence="2">RNA 2',3'-CPDase</shortName>
        <ecNumber evidence="2">3.1.4.58</ecNumber>
    </recommendedName>
</protein>
<feature type="active site" description="Proton acceptor" evidence="2">
    <location>
        <position position="146"/>
    </location>
</feature>
<gene>
    <name evidence="3" type="ORF">HMPREF9372_3168</name>
</gene>
<keyword evidence="1 2" id="KW-0378">Hydrolase</keyword>
<dbReference type="PANTHER" id="PTHR35561:SF1">
    <property type="entry name" value="RNA 2',3'-CYCLIC PHOSPHODIESTERASE"/>
    <property type="match status" value="1"/>
</dbReference>
<dbReference type="EMBL" id="AFPZ01000099">
    <property type="protein sequence ID" value="EGQ21808.1"/>
    <property type="molecule type" value="Genomic_DNA"/>
</dbReference>
<dbReference type="PANTHER" id="PTHR35561">
    <property type="entry name" value="RNA 2',3'-CYCLIC PHOSPHODIESTERASE"/>
    <property type="match status" value="1"/>
</dbReference>
<accession>F9DWI7</accession>
<evidence type="ECO:0000256" key="2">
    <source>
        <dbReference type="HAMAP-Rule" id="MF_01940"/>
    </source>
</evidence>
<dbReference type="GO" id="GO:0016874">
    <property type="term" value="F:ligase activity"/>
    <property type="evidence" value="ECO:0007669"/>
    <property type="project" value="UniProtKB-KW"/>
</dbReference>
<name>F9DWI7_9BACL</name>
<dbReference type="OrthoDB" id="9789350at2"/>
<reference evidence="3 4" key="1">
    <citation type="submission" date="2011-04" db="EMBL/GenBank/DDBJ databases">
        <authorList>
            <person name="Muzny D."/>
            <person name="Qin X."/>
            <person name="Deng J."/>
            <person name="Jiang H."/>
            <person name="Liu Y."/>
            <person name="Qu J."/>
            <person name="Song X.-Z."/>
            <person name="Zhang L."/>
            <person name="Thornton R."/>
            <person name="Coyle M."/>
            <person name="Francisco L."/>
            <person name="Jackson L."/>
            <person name="Javaid M."/>
            <person name="Korchina V."/>
            <person name="Kovar C."/>
            <person name="Mata R."/>
            <person name="Mathew T."/>
            <person name="Ngo R."/>
            <person name="Nguyen L."/>
            <person name="Nguyen N."/>
            <person name="Okwuonu G."/>
            <person name="Ongeri F."/>
            <person name="Pham C."/>
            <person name="Simmons D."/>
            <person name="Wilczek-Boney K."/>
            <person name="Hale W."/>
            <person name="Jakkamsetti A."/>
            <person name="Pham P."/>
            <person name="Ruth R."/>
            <person name="San Lucas F."/>
            <person name="Warren J."/>
            <person name="Zhang J."/>
            <person name="Zhao Z."/>
            <person name="Zhou C."/>
            <person name="Zhu D."/>
            <person name="Lee S."/>
            <person name="Bess C."/>
            <person name="Blankenburg K."/>
            <person name="Forbes L."/>
            <person name="Fu Q."/>
            <person name="Gubbala S."/>
            <person name="Hirani K."/>
            <person name="Jayaseelan J.C."/>
            <person name="Lara F."/>
            <person name="Munidasa M."/>
            <person name="Palculict T."/>
            <person name="Patil S."/>
            <person name="Pu L.-L."/>
            <person name="Saada N."/>
            <person name="Tang L."/>
            <person name="Weissenberger G."/>
            <person name="Zhu Y."/>
            <person name="Hemphill L."/>
            <person name="Shang Y."/>
            <person name="Youmans B."/>
            <person name="Ayvaz T."/>
            <person name="Ross M."/>
            <person name="Santibanez J."/>
            <person name="Aqrawi P."/>
            <person name="Gross S."/>
            <person name="Joshi V."/>
            <person name="Fowler G."/>
            <person name="Nazareth L."/>
            <person name="Reid J."/>
            <person name="Worley K."/>
            <person name="Petrosino J."/>
            <person name="Highlander S."/>
            <person name="Gibbs R."/>
        </authorList>
    </citation>
    <scope>NUCLEOTIDE SEQUENCE [LARGE SCALE GENOMIC DNA]</scope>
    <source>
        <strain evidence="3 4">2681</strain>
    </source>
</reference>
<dbReference type="AlphaFoldDB" id="F9DWI7"/>
<dbReference type="eggNOG" id="COG1514">
    <property type="taxonomic scope" value="Bacteria"/>
</dbReference>
<evidence type="ECO:0000313" key="3">
    <source>
        <dbReference type="EMBL" id="EGQ21808.1"/>
    </source>
</evidence>
<dbReference type="GO" id="GO:0008664">
    <property type="term" value="F:RNA 2',3'-cyclic 3'-phosphodiesterase activity"/>
    <property type="evidence" value="ECO:0007669"/>
    <property type="project" value="UniProtKB-EC"/>
</dbReference>
<sequence length="200" mass="22758">MHSYQDVRESHQIGGESRMAQHYFIGISIAAPISEIADHFRSKYHLAERYKVIPHADDLHITMRYIGELGEATKSMLEHSLQKIAEANTLFTTSVTGLSFFGSSSGPRVVYLSVEAVDALEHLQRQIARRTESVLELEKDNRFVPHITIAKKRKTADKIQLTKETIPPVQIEIEGFTLFRIHPNVQPSYEPVAYFPLKKS</sequence>
<dbReference type="NCBIfam" id="TIGR02258">
    <property type="entry name" value="2_5_ligase"/>
    <property type="match status" value="1"/>
</dbReference>
<comment type="function">
    <text evidence="2">Hydrolyzes RNA 2',3'-cyclic phosphodiester to an RNA 2'-phosphomonoester.</text>
</comment>
<dbReference type="EC" id="3.1.4.58" evidence="2"/>
<dbReference type="Proteomes" id="UP000005316">
    <property type="component" value="Unassembled WGS sequence"/>
</dbReference>
<organism evidence="3 4">
    <name type="scientific">Sporosarcina newyorkensis 2681</name>
    <dbReference type="NCBI Taxonomy" id="1027292"/>
    <lineage>
        <taxon>Bacteria</taxon>
        <taxon>Bacillati</taxon>
        <taxon>Bacillota</taxon>
        <taxon>Bacilli</taxon>
        <taxon>Bacillales</taxon>
        <taxon>Caryophanaceae</taxon>
        <taxon>Sporosarcina</taxon>
    </lineage>
</organism>
<dbReference type="SUPFAM" id="SSF55144">
    <property type="entry name" value="LigT-like"/>
    <property type="match status" value="1"/>
</dbReference>
<dbReference type="InterPro" id="IPR009097">
    <property type="entry name" value="Cyclic_Pdiesterase"/>
</dbReference>
<comment type="similarity">
    <text evidence="2">Belongs to the 2H phosphoesterase superfamily. ThpR family.</text>
</comment>
<proteinExistence type="inferred from homology"/>
<keyword evidence="3" id="KW-0436">Ligase</keyword>
<feature type="active site" description="Proton donor" evidence="2">
    <location>
        <position position="60"/>
    </location>
</feature>
<dbReference type="Gene3D" id="3.90.1140.10">
    <property type="entry name" value="Cyclic phosphodiesterase"/>
    <property type="match status" value="1"/>
</dbReference>